<keyword evidence="3" id="KW-1185">Reference proteome</keyword>
<gene>
    <name evidence="2" type="ORF">GCK32_011755</name>
</gene>
<organism evidence="2 3">
    <name type="scientific">Trichostrongylus colubriformis</name>
    <name type="common">Black scour worm</name>
    <dbReference type="NCBI Taxonomy" id="6319"/>
    <lineage>
        <taxon>Eukaryota</taxon>
        <taxon>Metazoa</taxon>
        <taxon>Ecdysozoa</taxon>
        <taxon>Nematoda</taxon>
        <taxon>Chromadorea</taxon>
        <taxon>Rhabditida</taxon>
        <taxon>Rhabditina</taxon>
        <taxon>Rhabditomorpha</taxon>
        <taxon>Strongyloidea</taxon>
        <taxon>Trichostrongylidae</taxon>
        <taxon>Trichostrongylus</taxon>
    </lineage>
</organism>
<sequence>MTWHYSHQNCDFLKFPGTTPKRNVNSQPKTGSDISSSAERSPRSSADDIRSLCGSMTDLFSRSLMYFSPNVPTSSKLMPTQTETNSIISASNPHGYGRSFFEMASRVNSFPRNRVVFEAHNEVQELYTQGTVPSFEKQSQRGTTNPWRKYGALKKLHEIGGTAPPGNTRDERKNKNGFIDIKKGTKPPPPPRCCEVTLNKDRRNPGIIGRIRLPRNVPAEQLSQAIAWEIK</sequence>
<feature type="region of interest" description="Disordered" evidence="1">
    <location>
        <begin position="16"/>
        <end position="48"/>
    </location>
</feature>
<comment type="caution">
    <text evidence="2">The sequence shown here is derived from an EMBL/GenBank/DDBJ whole genome shotgun (WGS) entry which is preliminary data.</text>
</comment>
<name>A0AAN8FYZ8_TRICO</name>
<dbReference type="EMBL" id="WIXE01003988">
    <property type="protein sequence ID" value="KAK5983435.1"/>
    <property type="molecule type" value="Genomic_DNA"/>
</dbReference>
<feature type="non-terminal residue" evidence="2">
    <location>
        <position position="231"/>
    </location>
</feature>
<proteinExistence type="predicted"/>
<evidence type="ECO:0000256" key="1">
    <source>
        <dbReference type="SAM" id="MobiDB-lite"/>
    </source>
</evidence>
<reference evidence="2 3" key="1">
    <citation type="submission" date="2019-10" db="EMBL/GenBank/DDBJ databases">
        <title>Assembly and Annotation for the nematode Trichostrongylus colubriformis.</title>
        <authorList>
            <person name="Martin J."/>
        </authorList>
    </citation>
    <scope>NUCLEOTIDE SEQUENCE [LARGE SCALE GENOMIC DNA]</scope>
    <source>
        <strain evidence="2">G859</strain>
        <tissue evidence="2">Whole worm</tissue>
    </source>
</reference>
<accession>A0AAN8FYZ8</accession>
<evidence type="ECO:0000313" key="2">
    <source>
        <dbReference type="EMBL" id="KAK5983435.1"/>
    </source>
</evidence>
<evidence type="ECO:0000313" key="3">
    <source>
        <dbReference type="Proteomes" id="UP001331761"/>
    </source>
</evidence>
<feature type="compositionally biased region" description="Polar residues" evidence="1">
    <location>
        <begin position="20"/>
        <end position="30"/>
    </location>
</feature>
<dbReference type="AlphaFoldDB" id="A0AAN8FYZ8"/>
<protein>
    <submittedName>
        <fullName evidence="2">Uncharacterized protein</fullName>
    </submittedName>
</protein>
<dbReference type="Proteomes" id="UP001331761">
    <property type="component" value="Unassembled WGS sequence"/>
</dbReference>